<dbReference type="GO" id="GO:0046872">
    <property type="term" value="F:metal ion binding"/>
    <property type="evidence" value="ECO:0007669"/>
    <property type="project" value="UniProtKB-KW"/>
</dbReference>
<organism evidence="8 9">
    <name type="scientific">Planoprotostelium fungivorum</name>
    <dbReference type="NCBI Taxonomy" id="1890364"/>
    <lineage>
        <taxon>Eukaryota</taxon>
        <taxon>Amoebozoa</taxon>
        <taxon>Evosea</taxon>
        <taxon>Variosea</taxon>
        <taxon>Cavosteliida</taxon>
        <taxon>Cavosteliaceae</taxon>
        <taxon>Planoprotostelium</taxon>
    </lineage>
</organism>
<dbReference type="InterPro" id="IPR046349">
    <property type="entry name" value="C1-like_sf"/>
</dbReference>
<dbReference type="InterPro" id="IPR001452">
    <property type="entry name" value="SH3_domain"/>
</dbReference>
<evidence type="ECO:0000259" key="6">
    <source>
        <dbReference type="PROSITE" id="PS50002"/>
    </source>
</evidence>
<evidence type="ECO:0000256" key="1">
    <source>
        <dbReference type="ARBA" id="ARBA00022443"/>
    </source>
</evidence>
<evidence type="ECO:0000256" key="4">
    <source>
        <dbReference type="PROSITE-ProRule" id="PRU00192"/>
    </source>
</evidence>
<dbReference type="CDD" id="cd00029">
    <property type="entry name" value="C1"/>
    <property type="match status" value="1"/>
</dbReference>
<feature type="domain" description="SH3" evidence="6">
    <location>
        <begin position="122"/>
        <end position="181"/>
    </location>
</feature>
<evidence type="ECO:0008006" key="10">
    <source>
        <dbReference type="Google" id="ProtNLM"/>
    </source>
</evidence>
<proteinExistence type="predicted"/>
<dbReference type="SMART" id="SM00109">
    <property type="entry name" value="C1"/>
    <property type="match status" value="1"/>
</dbReference>
<keyword evidence="1 4" id="KW-0728">SH3 domain</keyword>
<accession>A0A2P6MSC5</accession>
<protein>
    <recommendedName>
        <fullName evidence="10">SH3 domain-containing protein</fullName>
    </recommendedName>
</protein>
<dbReference type="Gene3D" id="2.30.30.40">
    <property type="entry name" value="SH3 Domains"/>
    <property type="match status" value="1"/>
</dbReference>
<dbReference type="PROSITE" id="PS50081">
    <property type="entry name" value="ZF_DAG_PE_2"/>
    <property type="match status" value="1"/>
</dbReference>
<sequence length="543" mass="60912">MHSKSRPDLSAKAEKRLTCRDVRAAGSSTCQPHLRSMDVICPNTSTRHWRKNMNHRMEDELDLSFSHPVRCGHCSLIIWGANRNARRGVQCKNCKIATHQQCADGIPPDCDCRDTTKSQVGLNVRLGQVMYTYTAQNPGEVTARPNDQILVIGEAEGRWINVQNGEITGVVPAHCVKIITETGASPSTQVTTPSNVSISASPPTHTPPQSTNVTYSSGFETRNSGGMRISGVTDTLRRSDKRFSINDNKPFGTHKNKQQIKIAESLCLDEQKIEKLNSEIAEVHALDFRDLNAAMTKYVQTYQQLNESGYRLASEIGKLAEKHKGTALGSSIQDLSDVKKTMEDGRKQMLHTIEFFNQYKNKNAEADAKRFTNLEKKMKDTNKRYDVHMKQQVEAFIQYTDRNEDVPDVLKLMSELRQIGSQLDVGRNYMIEQVQGEKLYMIQKQLGPICDALVTEEKWRIQSSDFLDGGTCAVAATIRDPIRMVESEMWEGHVLPIFLDGNWVTNDNEVSTSEARIFPTNKVSLPSRLNLFESPNVSCPASS</sequence>
<keyword evidence="3" id="KW-0862">Zinc</keyword>
<dbReference type="STRING" id="1890364.A0A2P6MSC5"/>
<feature type="region of interest" description="Disordered" evidence="5">
    <location>
        <begin position="186"/>
        <end position="211"/>
    </location>
</feature>
<dbReference type="InterPro" id="IPR036028">
    <property type="entry name" value="SH3-like_dom_sf"/>
</dbReference>
<evidence type="ECO:0000313" key="9">
    <source>
        <dbReference type="Proteomes" id="UP000241769"/>
    </source>
</evidence>
<keyword evidence="2" id="KW-0479">Metal-binding</keyword>
<evidence type="ECO:0000256" key="3">
    <source>
        <dbReference type="ARBA" id="ARBA00022833"/>
    </source>
</evidence>
<evidence type="ECO:0000313" key="8">
    <source>
        <dbReference type="EMBL" id="PRP74611.1"/>
    </source>
</evidence>
<dbReference type="Gene3D" id="3.30.60.20">
    <property type="match status" value="1"/>
</dbReference>
<dbReference type="Proteomes" id="UP000241769">
    <property type="component" value="Unassembled WGS sequence"/>
</dbReference>
<dbReference type="EMBL" id="MDYQ01000448">
    <property type="protein sequence ID" value="PRP74611.1"/>
    <property type="molecule type" value="Genomic_DNA"/>
</dbReference>
<reference evidence="8 9" key="1">
    <citation type="journal article" date="2018" name="Genome Biol. Evol.">
        <title>Multiple Roots of Fruiting Body Formation in Amoebozoa.</title>
        <authorList>
            <person name="Hillmann F."/>
            <person name="Forbes G."/>
            <person name="Novohradska S."/>
            <person name="Ferling I."/>
            <person name="Riege K."/>
            <person name="Groth M."/>
            <person name="Westermann M."/>
            <person name="Marz M."/>
            <person name="Spaller T."/>
            <person name="Winckler T."/>
            <person name="Schaap P."/>
            <person name="Glockner G."/>
        </authorList>
    </citation>
    <scope>NUCLEOTIDE SEQUENCE [LARGE SCALE GENOMIC DNA]</scope>
    <source>
        <strain evidence="8 9">Jena</strain>
    </source>
</reference>
<dbReference type="SUPFAM" id="SSF57889">
    <property type="entry name" value="Cysteine-rich domain"/>
    <property type="match status" value="1"/>
</dbReference>
<dbReference type="OrthoDB" id="10065861at2759"/>
<feature type="domain" description="Phorbol-ester/DAG-type" evidence="7">
    <location>
        <begin position="54"/>
        <end position="110"/>
    </location>
</feature>
<dbReference type="PROSITE" id="PS50002">
    <property type="entry name" value="SH3"/>
    <property type="match status" value="1"/>
</dbReference>
<evidence type="ECO:0000256" key="2">
    <source>
        <dbReference type="ARBA" id="ARBA00022723"/>
    </source>
</evidence>
<evidence type="ECO:0000256" key="5">
    <source>
        <dbReference type="SAM" id="MobiDB-lite"/>
    </source>
</evidence>
<gene>
    <name evidence="8" type="ORF">PROFUN_03533</name>
</gene>
<evidence type="ECO:0000259" key="7">
    <source>
        <dbReference type="PROSITE" id="PS50081"/>
    </source>
</evidence>
<dbReference type="InterPro" id="IPR002219">
    <property type="entry name" value="PKC_DAG/PE"/>
</dbReference>
<dbReference type="Pfam" id="PF14604">
    <property type="entry name" value="SH3_9"/>
    <property type="match status" value="1"/>
</dbReference>
<dbReference type="Pfam" id="PF00130">
    <property type="entry name" value="C1_1"/>
    <property type="match status" value="1"/>
</dbReference>
<name>A0A2P6MSC5_9EUKA</name>
<dbReference type="SMART" id="SM00326">
    <property type="entry name" value="SH3"/>
    <property type="match status" value="1"/>
</dbReference>
<dbReference type="InParanoid" id="A0A2P6MSC5"/>
<dbReference type="AlphaFoldDB" id="A0A2P6MSC5"/>
<keyword evidence="9" id="KW-1185">Reference proteome</keyword>
<comment type="caution">
    <text evidence="8">The sequence shown here is derived from an EMBL/GenBank/DDBJ whole genome shotgun (WGS) entry which is preliminary data.</text>
</comment>
<dbReference type="SUPFAM" id="SSF50044">
    <property type="entry name" value="SH3-domain"/>
    <property type="match status" value="1"/>
</dbReference>